<dbReference type="EMBL" id="CAKMRJ010003292">
    <property type="protein sequence ID" value="CAH1429980.1"/>
    <property type="molecule type" value="Genomic_DNA"/>
</dbReference>
<protein>
    <submittedName>
        <fullName evidence="1">Uncharacterized protein</fullName>
    </submittedName>
</protein>
<sequence>MINIKVVENIKFISLNKLGVETLKEYVCLQLPKPSTFSQRLNPLPHNSLILVDRIKSRAGCKRTKEQVPWK</sequence>
<evidence type="ECO:0000313" key="1">
    <source>
        <dbReference type="EMBL" id="CAH1429980.1"/>
    </source>
</evidence>
<keyword evidence="2" id="KW-1185">Reference proteome</keyword>
<evidence type="ECO:0000313" key="2">
    <source>
        <dbReference type="Proteomes" id="UP001157418"/>
    </source>
</evidence>
<reference evidence="1 2" key="1">
    <citation type="submission" date="2022-01" db="EMBL/GenBank/DDBJ databases">
        <authorList>
            <person name="Xiong W."/>
            <person name="Schranz E."/>
        </authorList>
    </citation>
    <scope>NUCLEOTIDE SEQUENCE [LARGE SCALE GENOMIC DNA]</scope>
</reference>
<dbReference type="AlphaFoldDB" id="A0AAU9MU84"/>
<comment type="caution">
    <text evidence="1">The sequence shown here is derived from an EMBL/GenBank/DDBJ whole genome shotgun (WGS) entry which is preliminary data.</text>
</comment>
<gene>
    <name evidence="1" type="ORF">LVIROSA_LOCUS16797</name>
</gene>
<accession>A0AAU9MU84</accession>
<proteinExistence type="predicted"/>
<dbReference type="Proteomes" id="UP001157418">
    <property type="component" value="Unassembled WGS sequence"/>
</dbReference>
<organism evidence="1 2">
    <name type="scientific">Lactuca virosa</name>
    <dbReference type="NCBI Taxonomy" id="75947"/>
    <lineage>
        <taxon>Eukaryota</taxon>
        <taxon>Viridiplantae</taxon>
        <taxon>Streptophyta</taxon>
        <taxon>Embryophyta</taxon>
        <taxon>Tracheophyta</taxon>
        <taxon>Spermatophyta</taxon>
        <taxon>Magnoliopsida</taxon>
        <taxon>eudicotyledons</taxon>
        <taxon>Gunneridae</taxon>
        <taxon>Pentapetalae</taxon>
        <taxon>asterids</taxon>
        <taxon>campanulids</taxon>
        <taxon>Asterales</taxon>
        <taxon>Asteraceae</taxon>
        <taxon>Cichorioideae</taxon>
        <taxon>Cichorieae</taxon>
        <taxon>Lactucinae</taxon>
        <taxon>Lactuca</taxon>
    </lineage>
</organism>
<name>A0AAU9MU84_9ASTR</name>